<organism evidence="1 2">
    <name type="scientific">Ferrovum myxofaciens</name>
    <dbReference type="NCBI Taxonomy" id="416213"/>
    <lineage>
        <taxon>Bacteria</taxon>
        <taxon>Pseudomonadati</taxon>
        <taxon>Pseudomonadota</taxon>
        <taxon>Betaproteobacteria</taxon>
        <taxon>Ferrovales</taxon>
        <taxon>Ferrovaceae</taxon>
        <taxon>Ferrovum</taxon>
    </lineage>
</organism>
<dbReference type="Proteomes" id="UP000683551">
    <property type="component" value="Chromosome"/>
</dbReference>
<dbReference type="EMBL" id="CP071137">
    <property type="protein sequence ID" value="QWY77116.1"/>
    <property type="molecule type" value="Genomic_DNA"/>
</dbReference>
<evidence type="ECO:0000313" key="2">
    <source>
        <dbReference type="Proteomes" id="UP000683551"/>
    </source>
</evidence>
<dbReference type="AlphaFoldDB" id="A0A9E6MVE8"/>
<gene>
    <name evidence="1" type="ORF">JZL65_11675</name>
</gene>
<protein>
    <recommendedName>
        <fullName evidence="3">Restriction endonuclease subunit S</fullName>
    </recommendedName>
</protein>
<reference evidence="1" key="1">
    <citation type="submission" date="2021-02" db="EMBL/GenBank/DDBJ databases">
        <title>Comparative genomics of Ferrovum myxofaciens strains, predominant extremophile bacteria forming large biofilm stalactites in acid mine ecosystems.</title>
        <authorList>
            <person name="Burkartova K."/>
            <person name="Ridl J."/>
            <person name="Pajer P."/>
            <person name="Falteisek L."/>
        </authorList>
    </citation>
    <scope>NUCLEOTIDE SEQUENCE</scope>
    <source>
        <strain evidence="1">MI1III</strain>
    </source>
</reference>
<sequence length="58" mass="6930">MSHYKPYPAYKDSGVEWIGEVPEGWDVARIKRVSSLRTERWVFWTNVIGHSGYRDRLF</sequence>
<proteinExistence type="predicted"/>
<dbReference type="SUPFAM" id="SSF116734">
    <property type="entry name" value="DNA methylase specificity domain"/>
    <property type="match status" value="1"/>
</dbReference>
<dbReference type="RefSeq" id="WP_200874459.1">
    <property type="nucleotide sequence ID" value="NZ_CP053675.1"/>
</dbReference>
<accession>A0A9E6MVE8</accession>
<name>A0A9E6MVE8_9PROT</name>
<evidence type="ECO:0000313" key="1">
    <source>
        <dbReference type="EMBL" id="QWY77116.1"/>
    </source>
</evidence>
<evidence type="ECO:0008006" key="3">
    <source>
        <dbReference type="Google" id="ProtNLM"/>
    </source>
</evidence>